<dbReference type="Gene3D" id="3.40.109.10">
    <property type="entry name" value="NADH Oxidase"/>
    <property type="match status" value="1"/>
</dbReference>
<accession>A0ABW3YQG1</accession>
<sequence length="331" mass="35578">MTGSPVPPSPEISSALADAAQQALHAPSVFNSQPWRWWVSHHTLELFADRDRQLTVTDPDARLLMVSCGTALHHACVALRAAGFRIEVTRFPTAAEPDLLAAIQIVGRQDPPPAEVRLRDAIPRRRTDRRAFGTQHVPAEVLTRLHTAVEENGAHLHIVPVDQVPTLAVATAQAAASELADPAYRNELIRWTNRPPWSGDGVPATTAVRQGPRRVPVRDYTLSDRSGLEIGTGQDQGATYCVLFGPTDEPASWLPAGEALSALLLTAVVHGVSAAPLSDAIEQAWPRALMRELLAGAGEPYLALRLGIGADPSELPSVPRRDPDEVIGFSG</sequence>
<dbReference type="RefSeq" id="WP_377578492.1">
    <property type="nucleotide sequence ID" value="NZ_JBHTMP010000091.1"/>
</dbReference>
<proteinExistence type="predicted"/>
<reference evidence="2" key="1">
    <citation type="journal article" date="2019" name="Int. J. Syst. Evol. Microbiol.">
        <title>The Global Catalogue of Microorganisms (GCM) 10K type strain sequencing project: providing services to taxonomists for standard genome sequencing and annotation.</title>
        <authorList>
            <consortium name="The Broad Institute Genomics Platform"/>
            <consortium name="The Broad Institute Genome Sequencing Center for Infectious Disease"/>
            <person name="Wu L."/>
            <person name="Ma J."/>
        </authorList>
    </citation>
    <scope>NUCLEOTIDE SEQUENCE [LARGE SCALE GENOMIC DNA]</scope>
    <source>
        <strain evidence="2">JCM 31037</strain>
    </source>
</reference>
<protein>
    <submittedName>
        <fullName evidence="1">Acg family FMN-binding oxidoreductase</fullName>
    </submittedName>
</protein>
<name>A0ABW3YQG1_9ACTN</name>
<dbReference type="InterPro" id="IPR000415">
    <property type="entry name" value="Nitroreductase-like"/>
</dbReference>
<evidence type="ECO:0000313" key="1">
    <source>
        <dbReference type="EMBL" id="MFD1325712.1"/>
    </source>
</evidence>
<dbReference type="SUPFAM" id="SSF55469">
    <property type="entry name" value="FMN-dependent nitroreductase-like"/>
    <property type="match status" value="2"/>
</dbReference>
<dbReference type="EMBL" id="JBHTMP010000091">
    <property type="protein sequence ID" value="MFD1325712.1"/>
    <property type="molecule type" value="Genomic_DNA"/>
</dbReference>
<gene>
    <name evidence="1" type="ORF">ACFQ4H_31995</name>
</gene>
<organism evidence="1 2">
    <name type="scientific">Micromonospora sonneratiae</name>
    <dbReference type="NCBI Taxonomy" id="1184706"/>
    <lineage>
        <taxon>Bacteria</taxon>
        <taxon>Bacillati</taxon>
        <taxon>Actinomycetota</taxon>
        <taxon>Actinomycetes</taxon>
        <taxon>Micromonosporales</taxon>
        <taxon>Micromonosporaceae</taxon>
        <taxon>Micromonospora</taxon>
    </lineage>
</organism>
<dbReference type="Proteomes" id="UP001597260">
    <property type="component" value="Unassembled WGS sequence"/>
</dbReference>
<keyword evidence="2" id="KW-1185">Reference proteome</keyword>
<evidence type="ECO:0000313" key="2">
    <source>
        <dbReference type="Proteomes" id="UP001597260"/>
    </source>
</evidence>
<dbReference type="NCBIfam" id="NF047509">
    <property type="entry name" value="Rv3131_FMN_oxido"/>
    <property type="match status" value="1"/>
</dbReference>
<comment type="caution">
    <text evidence="1">The sequence shown here is derived from an EMBL/GenBank/DDBJ whole genome shotgun (WGS) entry which is preliminary data.</text>
</comment>